<dbReference type="Gene3D" id="3.40.1490.10">
    <property type="entry name" value="Bit1"/>
    <property type="match status" value="1"/>
</dbReference>
<protein>
    <recommendedName>
        <fullName evidence="3">DUF2000 family protein</fullName>
    </recommendedName>
</protein>
<dbReference type="AlphaFoldDB" id="A0AAT9HZ37"/>
<name>A0AAT9HZ37_9ACTN</name>
<feature type="compositionally biased region" description="Low complexity" evidence="1">
    <location>
        <begin position="110"/>
        <end position="120"/>
    </location>
</feature>
<evidence type="ECO:0000313" key="2">
    <source>
        <dbReference type="EMBL" id="BFO22666.1"/>
    </source>
</evidence>
<evidence type="ECO:0008006" key="3">
    <source>
        <dbReference type="Google" id="ProtNLM"/>
    </source>
</evidence>
<sequence length="164" mass="18504">MSTRFDTKIAVLLREDLEPWQRLNATAFLVSGLGTELPELIGEAYADADAVPYLPMFRQPVLVFQGPKEVLRSAHTRTLTRSLPERSSPRTSSPPATTRPTGQRYAPCPRRTWTWWASRSTARRTRWTRSSRARGCTRDRRGTRPAPPAARPPATGDEGRHPIQ</sequence>
<reference evidence="2" key="1">
    <citation type="submission" date="2024-06" db="EMBL/GenBank/DDBJ databases">
        <authorList>
            <consortium name="consrtm"/>
            <person name="Uemura M."/>
            <person name="Terahara T."/>
        </authorList>
    </citation>
    <scope>NUCLEOTIDE SEQUENCE</scope>
    <source>
        <strain evidence="2">KM77-8</strain>
    </source>
</reference>
<feature type="compositionally biased region" description="Basic residues" evidence="1">
    <location>
        <begin position="121"/>
        <end position="132"/>
    </location>
</feature>
<dbReference type="SUPFAM" id="SSF102462">
    <property type="entry name" value="Peptidyl-tRNA hydrolase II"/>
    <property type="match status" value="1"/>
</dbReference>
<dbReference type="Pfam" id="PF09391">
    <property type="entry name" value="DUF2000"/>
    <property type="match status" value="1"/>
</dbReference>
<feature type="compositionally biased region" description="Low complexity" evidence="1">
    <location>
        <begin position="89"/>
        <end position="101"/>
    </location>
</feature>
<feature type="region of interest" description="Disordered" evidence="1">
    <location>
        <begin position="75"/>
        <end position="164"/>
    </location>
</feature>
<dbReference type="EMBL" id="AP035768">
    <property type="protein sequence ID" value="BFO22666.1"/>
    <property type="molecule type" value="Genomic_DNA"/>
</dbReference>
<dbReference type="InterPro" id="IPR018988">
    <property type="entry name" value="DUF2000"/>
</dbReference>
<proteinExistence type="predicted"/>
<gene>
    <name evidence="2" type="ORF">SHKM778_90540</name>
</gene>
<organism evidence="2">
    <name type="scientific">Streptomyces haneummycinicus</name>
    <dbReference type="NCBI Taxonomy" id="3074435"/>
    <lineage>
        <taxon>Bacteria</taxon>
        <taxon>Bacillati</taxon>
        <taxon>Actinomycetota</taxon>
        <taxon>Actinomycetes</taxon>
        <taxon>Kitasatosporales</taxon>
        <taxon>Streptomycetaceae</taxon>
        <taxon>Streptomyces</taxon>
    </lineage>
</organism>
<dbReference type="InterPro" id="IPR023476">
    <property type="entry name" value="Pep_tRNA_hydro_II_dom_sf"/>
</dbReference>
<evidence type="ECO:0000256" key="1">
    <source>
        <dbReference type="SAM" id="MobiDB-lite"/>
    </source>
</evidence>
<accession>A0AAT9HZ37</accession>
<reference evidence="2" key="2">
    <citation type="submission" date="2024-07" db="EMBL/GenBank/DDBJ databases">
        <title>Streptomyces haneummycinica sp. nov., a new antibiotic-producing actinobacterium isolated from marine sediment.</title>
        <authorList>
            <person name="Uemura M."/>
            <person name="Hamada M."/>
            <person name="Hirano S."/>
            <person name="Kobayashi K."/>
            <person name="Ohshiro T."/>
            <person name="Kobayashi T."/>
            <person name="Terahara T."/>
        </authorList>
    </citation>
    <scope>NUCLEOTIDE SEQUENCE</scope>
    <source>
        <strain evidence="2">KM77-8</strain>
    </source>
</reference>